<protein>
    <recommendedName>
        <fullName evidence="1">Arb2 domain-containing protein</fullName>
    </recommendedName>
</protein>
<dbReference type="HOGENOM" id="CLU_027515_0_0_1"/>
<gene>
    <name evidence="2" type="ORF">PV04_01311</name>
</gene>
<dbReference type="GO" id="GO:0005634">
    <property type="term" value="C:nucleus"/>
    <property type="evidence" value="ECO:0007669"/>
    <property type="project" value="TreeGrafter"/>
</dbReference>
<dbReference type="AlphaFoldDB" id="A0A0D2FXH9"/>
<name>A0A0D2FXH9_9EURO</name>
<evidence type="ECO:0000313" key="2">
    <source>
        <dbReference type="EMBL" id="KIW73173.1"/>
    </source>
</evidence>
<reference evidence="2 3" key="1">
    <citation type="submission" date="2015-01" db="EMBL/GenBank/DDBJ databases">
        <title>The Genome Sequence of Capronia semiimmersa CBS27337.</title>
        <authorList>
            <consortium name="The Broad Institute Genomics Platform"/>
            <person name="Cuomo C."/>
            <person name="de Hoog S."/>
            <person name="Gorbushina A."/>
            <person name="Stielow B."/>
            <person name="Teixiera M."/>
            <person name="Abouelleil A."/>
            <person name="Chapman S.B."/>
            <person name="Priest M."/>
            <person name="Young S.K."/>
            <person name="Wortman J."/>
            <person name="Nusbaum C."/>
            <person name="Birren B."/>
        </authorList>
    </citation>
    <scope>NUCLEOTIDE SEQUENCE [LARGE SCALE GENOMIC DNA]</scope>
    <source>
        <strain evidence="2 3">CBS 27337</strain>
    </source>
</reference>
<sequence>MFRRKPHTLPADPVFEPDLEKLGFFINGEDQVRSIKNPERKYQYQINRNERWNQVHKGANNAAVCNIVQQRLLDLGFEKVRLPLGAGEHENHLPTLVSEGIATKDRVIIIFGGRNTEPGILSWRAIGEEGIRHGSLVEFAKAALSASAPVAPLTSTPTKNETTNENITISTVSTPGIIIANPCQLLWYRGGSRAVSNFEWLCLPRPTAVHDAPRVDAVKNRIPNNHDYVEHVQYMFQKVIPSLVNERARIDIVGVEFTGTAVVEYLAQHWNLWSPRITGIAFVTPQHKLADLEAQGAPSAFIDFLSKRCRAYFVSQSEVEKPIVGREQFGCNCYASGEHHVEESVFVRSWRHILDWFDMLHVNPGYEEVVFEVVERDEEIKLGWD</sequence>
<dbReference type="PANTHER" id="PTHR21357:SF4">
    <property type="entry name" value="FAM172 FAMILY PROTEIN HOMOLOG CG10038"/>
    <property type="match status" value="1"/>
</dbReference>
<proteinExistence type="predicted"/>
<evidence type="ECO:0000313" key="3">
    <source>
        <dbReference type="Proteomes" id="UP000054266"/>
    </source>
</evidence>
<keyword evidence="3" id="KW-1185">Reference proteome</keyword>
<feature type="domain" description="Arb2" evidence="1">
    <location>
        <begin position="15"/>
        <end position="318"/>
    </location>
</feature>
<organism evidence="2 3">
    <name type="scientific">Phialophora macrospora</name>
    <dbReference type="NCBI Taxonomy" id="1851006"/>
    <lineage>
        <taxon>Eukaryota</taxon>
        <taxon>Fungi</taxon>
        <taxon>Dikarya</taxon>
        <taxon>Ascomycota</taxon>
        <taxon>Pezizomycotina</taxon>
        <taxon>Eurotiomycetes</taxon>
        <taxon>Chaetothyriomycetidae</taxon>
        <taxon>Chaetothyriales</taxon>
        <taxon>Herpotrichiellaceae</taxon>
        <taxon>Phialophora</taxon>
    </lineage>
</organism>
<dbReference type="GO" id="GO:0031048">
    <property type="term" value="P:regulatory ncRNA-mediated heterochromatin formation"/>
    <property type="evidence" value="ECO:0007669"/>
    <property type="project" value="TreeGrafter"/>
</dbReference>
<dbReference type="InterPro" id="IPR053858">
    <property type="entry name" value="Arb2_dom"/>
</dbReference>
<dbReference type="InterPro" id="IPR048263">
    <property type="entry name" value="Arb2"/>
</dbReference>
<dbReference type="STRING" id="5601.A0A0D2FXH9"/>
<accession>A0A0D2FXH9</accession>
<dbReference type="EMBL" id="KN846956">
    <property type="protein sequence ID" value="KIW73173.1"/>
    <property type="molecule type" value="Genomic_DNA"/>
</dbReference>
<dbReference type="Pfam" id="PF22749">
    <property type="entry name" value="Arb2"/>
    <property type="match status" value="1"/>
</dbReference>
<dbReference type="PANTHER" id="PTHR21357">
    <property type="entry name" value="FAM172 FAMILY PROTEIN HOMOLOG CG10038"/>
    <property type="match status" value="1"/>
</dbReference>
<evidence type="ECO:0000259" key="1">
    <source>
        <dbReference type="Pfam" id="PF22749"/>
    </source>
</evidence>
<dbReference type="Proteomes" id="UP000054266">
    <property type="component" value="Unassembled WGS sequence"/>
</dbReference>
<dbReference type="GO" id="GO:0035197">
    <property type="term" value="F:siRNA binding"/>
    <property type="evidence" value="ECO:0007669"/>
    <property type="project" value="TreeGrafter"/>
</dbReference>